<feature type="region of interest" description="Disordered" evidence="2">
    <location>
        <begin position="66"/>
        <end position="88"/>
    </location>
</feature>
<dbReference type="EMBL" id="BA000045">
    <property type="protein sequence ID" value="BAC88924.1"/>
    <property type="molecule type" value="Genomic_DNA"/>
</dbReference>
<dbReference type="KEGG" id="gvi:glr0983"/>
<dbReference type="EnsemblBacteria" id="BAC88924">
    <property type="protein sequence ID" value="BAC88924"/>
    <property type="gene ID" value="BAC88924"/>
</dbReference>
<feature type="compositionally biased region" description="Low complexity" evidence="2">
    <location>
        <begin position="79"/>
        <end position="88"/>
    </location>
</feature>
<evidence type="ECO:0000313" key="5">
    <source>
        <dbReference type="EMBL" id="BAC88924.1"/>
    </source>
</evidence>
<dbReference type="InterPro" id="IPR050811">
    <property type="entry name" value="Phosphate_ABC_transporter"/>
</dbReference>
<dbReference type="Proteomes" id="UP000000557">
    <property type="component" value="Chromosome"/>
</dbReference>
<keyword evidence="3" id="KW-0472">Membrane</keyword>
<evidence type="ECO:0000256" key="3">
    <source>
        <dbReference type="SAM" id="Phobius"/>
    </source>
</evidence>
<dbReference type="PATRIC" id="fig|251221.4.peg.1004"/>
<keyword evidence="1" id="KW-0732">Signal</keyword>
<protein>
    <submittedName>
        <fullName evidence="5">Glr0983 protein</fullName>
    </submittedName>
</protein>
<organism evidence="5 6">
    <name type="scientific">Gloeobacter violaceus (strain ATCC 29082 / PCC 7421)</name>
    <dbReference type="NCBI Taxonomy" id="251221"/>
    <lineage>
        <taxon>Bacteria</taxon>
        <taxon>Bacillati</taxon>
        <taxon>Cyanobacteriota</taxon>
        <taxon>Cyanophyceae</taxon>
        <taxon>Gloeobacterales</taxon>
        <taxon>Gloeobacteraceae</taxon>
        <taxon>Gloeobacter</taxon>
    </lineage>
</organism>
<dbReference type="STRING" id="251221.gene:10758461"/>
<evidence type="ECO:0000256" key="2">
    <source>
        <dbReference type="SAM" id="MobiDB-lite"/>
    </source>
</evidence>
<evidence type="ECO:0000259" key="4">
    <source>
        <dbReference type="Pfam" id="PF12849"/>
    </source>
</evidence>
<dbReference type="SUPFAM" id="SSF53850">
    <property type="entry name" value="Periplasmic binding protein-like II"/>
    <property type="match status" value="1"/>
</dbReference>
<feature type="domain" description="PBP" evidence="4">
    <location>
        <begin position="116"/>
        <end position="369"/>
    </location>
</feature>
<evidence type="ECO:0000256" key="1">
    <source>
        <dbReference type="ARBA" id="ARBA00022729"/>
    </source>
</evidence>
<dbReference type="HOGENOM" id="CLU_026228_2_0_3"/>
<accession>Q7NLY6</accession>
<dbReference type="InterPro" id="IPR024370">
    <property type="entry name" value="PBP_domain"/>
</dbReference>
<feature type="transmembrane region" description="Helical" evidence="3">
    <location>
        <begin position="40"/>
        <end position="58"/>
    </location>
</feature>
<sequence length="384" mass="40549">MVRDLTYVTCPKCGHDRNPNTATNCEICGQRLKGGGIPPIAWIALAVLLLGGAGYYFWQNRPGEAPAPVASTPAPPASTAPAQPATTPGLEQVKSPFVKLFATMAEVENVPSGLFNYGGSTTFAPLRSRTVLGAIAQAHPNFKLRYAEPVSGKPGSGTGIAMLIAGEMSFAQSSRAVKSKEYAAAKERGIALEQVPVAIDGLAFFVNPANSVAGLSVDQIVGLFTGKITNWKQVGGPDRPVVPFSRNLQAGGTVDYFNEEVLGGAGLGKVVRETRDTTDALRKVAATPGGVGYATASEVIGQRSVRPVPLARSNSREYVAPFAEDSQVNRTAFRDGTYPVTRRLFVVIRRDGRLDEQAGAAYANLLLSGEGQQLVEKSGFVAIR</sequence>
<name>Q7NLY6_GLOVI</name>
<dbReference type="PhylomeDB" id="Q7NLY6"/>
<reference evidence="5 6" key="2">
    <citation type="journal article" date="2003" name="DNA Res.">
        <title>Complete genome structure of Gloeobacter violaceus PCC 7421, a cyanobacterium that lacks thylakoids (supplement).</title>
        <authorList>
            <person name="Nakamura Y."/>
            <person name="Kaneko T."/>
            <person name="Sato S."/>
            <person name="Mimuro M."/>
            <person name="Miyashita H."/>
            <person name="Tsuchiya T."/>
            <person name="Sasamoto S."/>
            <person name="Watanabe A."/>
            <person name="Kawashima K."/>
            <person name="Kishida Y."/>
            <person name="Kiyokawa C."/>
            <person name="Kohara M."/>
            <person name="Matsumoto M."/>
            <person name="Matsuno A."/>
            <person name="Nakazaki N."/>
            <person name="Shimpo S."/>
            <person name="Takeuchi C."/>
            <person name="Yamada M."/>
            <person name="Tabata S."/>
        </authorList>
    </citation>
    <scope>NUCLEOTIDE SEQUENCE [LARGE SCALE GENOMIC DNA]</scope>
    <source>
        <strain evidence="6">ATCC 29082 / PCC 7421</strain>
    </source>
</reference>
<dbReference type="Pfam" id="PF12849">
    <property type="entry name" value="PBP_like_2"/>
    <property type="match status" value="1"/>
</dbReference>
<keyword evidence="6" id="KW-1185">Reference proteome</keyword>
<reference evidence="5 6" key="1">
    <citation type="journal article" date="2003" name="DNA Res.">
        <title>Complete genome structure of Gloeobacter violaceus PCC 7421, a cyanobacterium that lacks thylakoids.</title>
        <authorList>
            <person name="Nakamura Y."/>
            <person name="Kaneko T."/>
            <person name="Sato S."/>
            <person name="Mimuro M."/>
            <person name="Miyashita H."/>
            <person name="Tsuchiya T."/>
            <person name="Sasamoto S."/>
            <person name="Watanabe A."/>
            <person name="Kawashima K."/>
            <person name="Kishida Y."/>
            <person name="Kiyokawa C."/>
            <person name="Kohara M."/>
            <person name="Matsumoto M."/>
            <person name="Matsuno A."/>
            <person name="Nakazaki N."/>
            <person name="Shimpo S."/>
            <person name="Takeuchi C."/>
            <person name="Yamada M."/>
            <person name="Tabata S."/>
        </authorList>
    </citation>
    <scope>NUCLEOTIDE SEQUENCE [LARGE SCALE GENOMIC DNA]</scope>
    <source>
        <strain evidence="6">ATCC 29082 / PCC 7421</strain>
    </source>
</reference>
<keyword evidence="3" id="KW-0812">Transmembrane</keyword>
<gene>
    <name evidence="5" type="ordered locus">glr0983</name>
</gene>
<dbReference type="OrthoDB" id="506979at2"/>
<evidence type="ECO:0000313" key="6">
    <source>
        <dbReference type="Proteomes" id="UP000000557"/>
    </source>
</evidence>
<dbReference type="PANTHER" id="PTHR30570">
    <property type="entry name" value="PERIPLASMIC PHOSPHATE BINDING COMPONENT OF PHOSPHATE ABC TRANSPORTER"/>
    <property type="match status" value="1"/>
</dbReference>
<dbReference type="eggNOG" id="COG0226">
    <property type="taxonomic scope" value="Bacteria"/>
</dbReference>
<proteinExistence type="predicted"/>
<keyword evidence="3" id="KW-1133">Transmembrane helix</keyword>
<dbReference type="InParanoid" id="Q7NLY6"/>
<dbReference type="Gene3D" id="3.40.190.10">
    <property type="entry name" value="Periplasmic binding protein-like II"/>
    <property type="match status" value="2"/>
</dbReference>
<dbReference type="RefSeq" id="WP_011140985.1">
    <property type="nucleotide sequence ID" value="NC_005125.1"/>
</dbReference>
<dbReference type="AlphaFoldDB" id="Q7NLY6"/>
<dbReference type="PANTHER" id="PTHR30570:SF1">
    <property type="entry name" value="PHOSPHATE-BINDING PROTEIN PSTS"/>
    <property type="match status" value="1"/>
</dbReference>
<dbReference type="CDD" id="cd13566">
    <property type="entry name" value="PBP2_phosphate"/>
    <property type="match status" value="1"/>
</dbReference>